<name>A0A3M0YZ42_9BACT</name>
<comment type="caution">
    <text evidence="3">The sequence shown here is derived from an EMBL/GenBank/DDBJ whole genome shotgun (WGS) entry which is preliminary data.</text>
</comment>
<dbReference type="CDD" id="cd01131">
    <property type="entry name" value="PilT"/>
    <property type="match status" value="1"/>
</dbReference>
<dbReference type="Gene3D" id="3.40.50.300">
    <property type="entry name" value="P-loop containing nucleotide triphosphate hydrolases"/>
    <property type="match status" value="1"/>
</dbReference>
<dbReference type="Gene3D" id="3.30.450.90">
    <property type="match status" value="1"/>
</dbReference>
<dbReference type="InterPro" id="IPR001482">
    <property type="entry name" value="T2SS/T4SS_dom"/>
</dbReference>
<dbReference type="InterPro" id="IPR006321">
    <property type="entry name" value="PilT/PilU"/>
</dbReference>
<feature type="domain" description="AAA+ ATPase" evidence="2">
    <location>
        <begin position="233"/>
        <end position="358"/>
    </location>
</feature>
<evidence type="ECO:0000259" key="2">
    <source>
        <dbReference type="SMART" id="SM00382"/>
    </source>
</evidence>
<evidence type="ECO:0000256" key="1">
    <source>
        <dbReference type="ARBA" id="ARBA00006611"/>
    </source>
</evidence>
<dbReference type="EMBL" id="RFKV01000049">
    <property type="protein sequence ID" value="RMD77269.1"/>
    <property type="molecule type" value="Genomic_DNA"/>
</dbReference>
<dbReference type="PANTHER" id="PTHR30486">
    <property type="entry name" value="TWITCHING MOTILITY PROTEIN PILT"/>
    <property type="match status" value="1"/>
</dbReference>
<dbReference type="SMART" id="SM00382">
    <property type="entry name" value="AAA"/>
    <property type="match status" value="1"/>
</dbReference>
<comment type="similarity">
    <text evidence="1">Belongs to the GSP E family.</text>
</comment>
<dbReference type="GO" id="GO:0016887">
    <property type="term" value="F:ATP hydrolysis activity"/>
    <property type="evidence" value="ECO:0007669"/>
    <property type="project" value="InterPro"/>
</dbReference>
<proteinExistence type="inferred from homology"/>
<dbReference type="SUPFAM" id="SSF52540">
    <property type="entry name" value="P-loop containing nucleoside triphosphate hydrolases"/>
    <property type="match status" value="1"/>
</dbReference>
<dbReference type="Proteomes" id="UP000269410">
    <property type="component" value="Unassembled WGS sequence"/>
</dbReference>
<dbReference type="InterPro" id="IPR050921">
    <property type="entry name" value="T4SS_GSP_E_ATPase"/>
</dbReference>
<dbReference type="GO" id="GO:0005524">
    <property type="term" value="F:ATP binding"/>
    <property type="evidence" value="ECO:0007669"/>
    <property type="project" value="InterPro"/>
</dbReference>
<evidence type="ECO:0000313" key="4">
    <source>
        <dbReference type="Proteomes" id="UP000269410"/>
    </source>
</evidence>
<dbReference type="NCBIfam" id="TIGR01420">
    <property type="entry name" value="pilT_fam"/>
    <property type="match status" value="1"/>
</dbReference>
<sequence>MPIKTVKSTLNLNQQVGVPGIDRPGDRDRDQQSVDKINKPLLDSENLESKMILSYQGDIYGDVDNDASTELEMTRTENFPVSPLNSSDVLVTSKVSKVDKPVIKSYNLIDILNEALQIGASDVHLSLGYRAFARKNKKLVMLRSQILNNQSIQSYINEINRFLGNNSSVNIFSYLVNNDHYDTAVDIFGHRIRVNIVKVSGSYSISLRLIPSKIRSLEELKLPVNLENLIKFKNGLVLVTGSTGSGKSTTLAALINKINTTETKKIITLEDPVEYIYPKSLSLVVQRNFGTDFYDWKDGIKSAMRQDPNIILIGEIRDSETLNACLNAAETGHLVFATLHTNSASATIQRLIDMFDSEQKSYAKSVIASCLRAVLTQHLYPAFDGNSMIPVIELLYVNHAIQNIIKQELFEQINNVISTSASEGMILFENYYNSLKAKNLI</sequence>
<dbReference type="InterPro" id="IPR027417">
    <property type="entry name" value="P-loop_NTPase"/>
</dbReference>
<gene>
    <name evidence="3" type="ORF">D6810_01435</name>
</gene>
<protein>
    <submittedName>
        <fullName evidence="3">PilT/PilU family type 4a pilus ATPase</fullName>
    </submittedName>
</protein>
<dbReference type="Pfam" id="PF00437">
    <property type="entry name" value="T2SSE"/>
    <property type="match status" value="1"/>
</dbReference>
<organism evidence="3 4">
    <name type="scientific">Candidatus Dojkabacteria bacterium</name>
    <dbReference type="NCBI Taxonomy" id="2099670"/>
    <lineage>
        <taxon>Bacteria</taxon>
        <taxon>Candidatus Dojkabacteria</taxon>
    </lineage>
</organism>
<dbReference type="AlphaFoldDB" id="A0A3M0YZ42"/>
<evidence type="ECO:0000313" key="3">
    <source>
        <dbReference type="EMBL" id="RMD77269.1"/>
    </source>
</evidence>
<accession>A0A3M0YZ42</accession>
<reference evidence="3 4" key="1">
    <citation type="submission" date="2018-10" db="EMBL/GenBank/DDBJ databases">
        <title>Thermophilic Lithotrophy and Phototrophy in an Intertidal, Iron-rich, Geothermal Spring.</title>
        <authorList>
            <person name="Ward L.M."/>
            <person name="Idei A."/>
            <person name="Nakagawa M."/>
            <person name="Ueno Y."/>
            <person name="Fischer W."/>
            <person name="Mcglynn S.E."/>
        </authorList>
    </citation>
    <scope>NUCLEOTIDE SEQUENCE [LARGE SCALE GENOMIC DNA]</scope>
    <source>
        <strain evidence="3">J137</strain>
    </source>
</reference>
<dbReference type="InterPro" id="IPR003593">
    <property type="entry name" value="AAA+_ATPase"/>
</dbReference>
<dbReference type="PANTHER" id="PTHR30486:SF6">
    <property type="entry name" value="TYPE IV PILUS RETRACTATION ATPASE PILT"/>
    <property type="match status" value="1"/>
</dbReference>